<dbReference type="OrthoDB" id="2295474at2"/>
<proteinExistence type="predicted"/>
<dbReference type="EMBL" id="CP014873">
    <property type="protein sequence ID" value="ANK62679.1"/>
    <property type="molecule type" value="Genomic_DNA"/>
</dbReference>
<organism evidence="1 2">
    <name type="scientific">Loigolactobacillus backii</name>
    <dbReference type="NCBI Taxonomy" id="375175"/>
    <lineage>
        <taxon>Bacteria</taxon>
        <taxon>Bacillati</taxon>
        <taxon>Bacillota</taxon>
        <taxon>Bacilli</taxon>
        <taxon>Lactobacillales</taxon>
        <taxon>Lactobacillaceae</taxon>
        <taxon>Loigolactobacillus</taxon>
    </lineage>
</organism>
<keyword evidence="2" id="KW-1185">Reference proteome</keyword>
<dbReference type="Proteomes" id="UP000078582">
    <property type="component" value="Chromosome"/>
</dbReference>
<dbReference type="RefSeq" id="WP_068280860.1">
    <property type="nucleotide sequence ID" value="NZ_CP014873.1"/>
</dbReference>
<gene>
    <name evidence="1" type="ORF">AYR53_07770</name>
</gene>
<protein>
    <submittedName>
        <fullName evidence="1">Uncharacterized protein</fullName>
    </submittedName>
</protein>
<dbReference type="GeneID" id="42982150"/>
<dbReference type="AlphaFoldDB" id="A0A192H1J3"/>
<sequence>MQKIAGTIMVFDGLGAPEFLVTKDHEDQFKLLLTDFDEQKTPLANILEVLKTKLKVDVSDLRLSELSNVEVDQKKLSLFIFEWGKISTKTMDHYAKVFQTQGYQFKAPRELHGLLKRIDIRGVPYFNKKG</sequence>
<evidence type="ECO:0000313" key="1">
    <source>
        <dbReference type="EMBL" id="ANK62679.1"/>
    </source>
</evidence>
<accession>A0A192H1J3</accession>
<evidence type="ECO:0000313" key="2">
    <source>
        <dbReference type="Proteomes" id="UP000078582"/>
    </source>
</evidence>
<name>A0A192H1J3_9LACO</name>
<reference evidence="1 2" key="1">
    <citation type="submission" date="2016-03" db="EMBL/GenBank/DDBJ databases">
        <title>Pediococcus and Lactobacillus from brewery environment - whole genome sequencing and assembly.</title>
        <authorList>
            <person name="Behr J."/>
            <person name="Geissler A.J."/>
            <person name="Vogel R.F."/>
        </authorList>
    </citation>
    <scope>NUCLEOTIDE SEQUENCE [LARGE SCALE GENOMIC DNA]</scope>
    <source>
        <strain evidence="1 2">TMW 1.1989</strain>
    </source>
</reference>